<sequence length="531" mass="60315">MDERQYILRSGEGPWTVISDDWHEEGGRNGGRFVAFSDPAHRSEVLGLAGWDLTKGDGAPGFSQHYENDEWVTTYERNSAGPYIEPLIIVQQFHGVVPSRYLINQEFSLLMRLWEEPVTGNFYAILYDGSKELAIKVEGKRISIRTPLLRRYQAARQLDLLLFTDSVQYVDTDFDADEFEYMREEDHVENGDSVIFFGIGDGVIARRAVFSRLLGKRVLPPPPQEDSGIWPWEREDDNYPEFIIGEDQNGREVRCTCDHEKLANYFGANPEAPHYLTPVFFRREVLQRYYDDPGLYRVEDGRLTCAAMWSVQIDNANPDVVMVFLGDIGRDIPNSHRDHWRAYNVAPLQGMSETTFRRSFLAQFADSPNPEHVFKNAYLSAQKAWLATWGWPLYREATGLDAQLIDRIRIPLNDTDAEFESQMLALAKLLVDLLNEKAVAAGLPKVNGEKGIDKFGRFLASVGYAEVDRDVALLRQIQTIRSRISAHTSGAGGLSFLASQLDGMSKPEFVKELMRRATQMLGDLEVLETPA</sequence>
<evidence type="ECO:0000313" key="1">
    <source>
        <dbReference type="EMBL" id="NLT80482.1"/>
    </source>
</evidence>
<reference evidence="1" key="1">
    <citation type="journal article" date="2020" name="Biotechnol. Biofuels">
        <title>New insights from the biogas microbiome by comprehensive genome-resolved metagenomics of nearly 1600 species originating from multiple anaerobic digesters.</title>
        <authorList>
            <person name="Campanaro S."/>
            <person name="Treu L."/>
            <person name="Rodriguez-R L.M."/>
            <person name="Kovalovszki A."/>
            <person name="Ziels R.M."/>
            <person name="Maus I."/>
            <person name="Zhu X."/>
            <person name="Kougias P.G."/>
            <person name="Basile A."/>
            <person name="Luo G."/>
            <person name="Schluter A."/>
            <person name="Konstantinidis K.T."/>
            <person name="Angelidaki I."/>
        </authorList>
    </citation>
    <scope>NUCLEOTIDE SEQUENCE</scope>
    <source>
        <strain evidence="1">AS01afH2WH_6</strain>
    </source>
</reference>
<dbReference type="EMBL" id="JAAXZR010000028">
    <property type="protein sequence ID" value="NLT80482.1"/>
    <property type="molecule type" value="Genomic_DNA"/>
</dbReference>
<proteinExistence type="predicted"/>
<dbReference type="AlphaFoldDB" id="A0A971IE21"/>
<protein>
    <submittedName>
        <fullName evidence="1">Uncharacterized protein</fullName>
    </submittedName>
</protein>
<accession>A0A971IE21</accession>
<name>A0A971IE21_9BIFI</name>
<organism evidence="1 2">
    <name type="scientific">Bifidobacterium crudilactis</name>
    <dbReference type="NCBI Taxonomy" id="327277"/>
    <lineage>
        <taxon>Bacteria</taxon>
        <taxon>Bacillati</taxon>
        <taxon>Actinomycetota</taxon>
        <taxon>Actinomycetes</taxon>
        <taxon>Bifidobacteriales</taxon>
        <taxon>Bifidobacteriaceae</taxon>
        <taxon>Bifidobacterium</taxon>
    </lineage>
</organism>
<reference evidence="1" key="2">
    <citation type="submission" date="2020-01" db="EMBL/GenBank/DDBJ databases">
        <authorList>
            <person name="Campanaro S."/>
        </authorList>
    </citation>
    <scope>NUCLEOTIDE SEQUENCE</scope>
    <source>
        <strain evidence="1">AS01afH2WH_6</strain>
    </source>
</reference>
<comment type="caution">
    <text evidence="1">The sequence shown here is derived from an EMBL/GenBank/DDBJ whole genome shotgun (WGS) entry which is preliminary data.</text>
</comment>
<evidence type="ECO:0000313" key="2">
    <source>
        <dbReference type="Proteomes" id="UP000767327"/>
    </source>
</evidence>
<gene>
    <name evidence="1" type="ORF">GXW98_09430</name>
</gene>
<dbReference type="Proteomes" id="UP000767327">
    <property type="component" value="Unassembled WGS sequence"/>
</dbReference>